<dbReference type="AlphaFoldDB" id="A0A9P6V0B6"/>
<dbReference type="EMBL" id="JAAAIP010000024">
    <property type="protein sequence ID" value="KAG0328995.1"/>
    <property type="molecule type" value="Genomic_DNA"/>
</dbReference>
<reference evidence="2" key="1">
    <citation type="journal article" date="2020" name="Fungal Divers.">
        <title>Resolving the Mortierellaceae phylogeny through synthesis of multi-gene phylogenetics and phylogenomics.</title>
        <authorList>
            <person name="Vandepol N."/>
            <person name="Liber J."/>
            <person name="Desiro A."/>
            <person name="Na H."/>
            <person name="Kennedy M."/>
            <person name="Barry K."/>
            <person name="Grigoriev I.V."/>
            <person name="Miller A.N."/>
            <person name="O'Donnell K."/>
            <person name="Stajich J.E."/>
            <person name="Bonito G."/>
        </authorList>
    </citation>
    <scope>NUCLEOTIDE SEQUENCE</scope>
    <source>
        <strain evidence="2">REB-010B</strain>
    </source>
</reference>
<sequence>MIASRVLLRAPLAAVARRTAATGSLRSATRAYSSQASSGGSGIGSTLAIALVAAGAGAAGYHFYAQDNG</sequence>
<keyword evidence="1" id="KW-0472">Membrane</keyword>
<keyword evidence="1" id="KW-0812">Transmembrane</keyword>
<feature type="transmembrane region" description="Helical" evidence="1">
    <location>
        <begin position="43"/>
        <end position="64"/>
    </location>
</feature>
<name>A0A9P6V0B6_9FUNG</name>
<dbReference type="Proteomes" id="UP000738325">
    <property type="component" value="Unassembled WGS sequence"/>
</dbReference>
<evidence type="ECO:0000313" key="3">
    <source>
        <dbReference type="Proteomes" id="UP000738325"/>
    </source>
</evidence>
<accession>A0A9P6V0B6</accession>
<keyword evidence="1" id="KW-1133">Transmembrane helix</keyword>
<comment type="caution">
    <text evidence="2">The sequence shown here is derived from an EMBL/GenBank/DDBJ whole genome shotgun (WGS) entry which is preliminary data.</text>
</comment>
<gene>
    <name evidence="2" type="ORF">BGZ99_003859</name>
</gene>
<proteinExistence type="predicted"/>
<organism evidence="2 3">
    <name type="scientific">Dissophora globulifera</name>
    <dbReference type="NCBI Taxonomy" id="979702"/>
    <lineage>
        <taxon>Eukaryota</taxon>
        <taxon>Fungi</taxon>
        <taxon>Fungi incertae sedis</taxon>
        <taxon>Mucoromycota</taxon>
        <taxon>Mortierellomycotina</taxon>
        <taxon>Mortierellomycetes</taxon>
        <taxon>Mortierellales</taxon>
        <taxon>Mortierellaceae</taxon>
        <taxon>Dissophora</taxon>
    </lineage>
</organism>
<keyword evidence="3" id="KW-1185">Reference proteome</keyword>
<protein>
    <submittedName>
        <fullName evidence="2">Uncharacterized protein</fullName>
    </submittedName>
</protein>
<evidence type="ECO:0000313" key="2">
    <source>
        <dbReference type="EMBL" id="KAG0328995.1"/>
    </source>
</evidence>
<evidence type="ECO:0000256" key="1">
    <source>
        <dbReference type="SAM" id="Phobius"/>
    </source>
</evidence>